<dbReference type="Proteomes" id="UP000681722">
    <property type="component" value="Unassembled WGS sequence"/>
</dbReference>
<dbReference type="EMBL" id="CAJNOQ010009396">
    <property type="protein sequence ID" value="CAF1223758.1"/>
    <property type="molecule type" value="Genomic_DNA"/>
</dbReference>
<dbReference type="EMBL" id="CAJOBC010009400">
    <property type="protein sequence ID" value="CAF3987048.1"/>
    <property type="molecule type" value="Genomic_DNA"/>
</dbReference>
<proteinExistence type="predicted"/>
<keyword evidence="3" id="KW-1185">Reference proteome</keyword>
<sequence length="397" mass="46781">MIIAGYLSLAHHYDLTEQRCQYNNDYYFQLAIERFKQVMQLSHPYLPNHDDYLILLQCHEKIGYLYRERGDFQHTIDHYQQFLHLIQKYKPNDIKNLTSYYDGIITIYENEFEQVSSVRDTTSILAETVESQSVLHAVNGGQIIFERSNLAFGFYLVQSVDLCLNAQVNINRRLAYCYMKRALLSFEQNALEQTRDYLYKATAINVADARNICEENLAYLDGNYKFVILKYQQLIDKQLISGLQCVNEDYFSYIGSLYEKIGDSERAIQYYLLAIWYFELNGHYCCHTQSCFEQFILYYKRTGNDINSVINISKRFLLLLYKYRSPFIKKFIQIILINTKTTVNETMYAKLIYFILNNTNNVKQVVDNYEKLLYEENHLMVFAGLAEEVPGLKGRGA</sequence>
<comment type="caution">
    <text evidence="1">The sequence shown here is derived from an EMBL/GenBank/DDBJ whole genome shotgun (WGS) entry which is preliminary data.</text>
</comment>
<dbReference type="Proteomes" id="UP000663829">
    <property type="component" value="Unassembled WGS sequence"/>
</dbReference>
<evidence type="ECO:0000313" key="2">
    <source>
        <dbReference type="EMBL" id="CAF3987048.1"/>
    </source>
</evidence>
<dbReference type="Gene3D" id="1.25.40.10">
    <property type="entry name" value="Tetratricopeptide repeat domain"/>
    <property type="match status" value="1"/>
</dbReference>
<protein>
    <submittedName>
        <fullName evidence="1">Uncharacterized protein</fullName>
    </submittedName>
</protein>
<evidence type="ECO:0000313" key="3">
    <source>
        <dbReference type="Proteomes" id="UP000663829"/>
    </source>
</evidence>
<gene>
    <name evidence="1" type="ORF">GPM918_LOCUS24822</name>
    <name evidence="2" type="ORF">SRO942_LOCUS24830</name>
</gene>
<name>A0A814Y161_9BILA</name>
<dbReference type="InterPro" id="IPR019734">
    <property type="entry name" value="TPR_rpt"/>
</dbReference>
<dbReference type="InterPro" id="IPR011990">
    <property type="entry name" value="TPR-like_helical_dom_sf"/>
</dbReference>
<dbReference type="SMART" id="SM00028">
    <property type="entry name" value="TPR"/>
    <property type="match status" value="3"/>
</dbReference>
<accession>A0A814Y161</accession>
<reference evidence="1" key="1">
    <citation type="submission" date="2021-02" db="EMBL/GenBank/DDBJ databases">
        <authorList>
            <person name="Nowell W R."/>
        </authorList>
    </citation>
    <scope>NUCLEOTIDE SEQUENCE</scope>
</reference>
<evidence type="ECO:0000313" key="1">
    <source>
        <dbReference type="EMBL" id="CAF1223758.1"/>
    </source>
</evidence>
<organism evidence="1 3">
    <name type="scientific">Didymodactylos carnosus</name>
    <dbReference type="NCBI Taxonomy" id="1234261"/>
    <lineage>
        <taxon>Eukaryota</taxon>
        <taxon>Metazoa</taxon>
        <taxon>Spiralia</taxon>
        <taxon>Gnathifera</taxon>
        <taxon>Rotifera</taxon>
        <taxon>Eurotatoria</taxon>
        <taxon>Bdelloidea</taxon>
        <taxon>Philodinida</taxon>
        <taxon>Philodinidae</taxon>
        <taxon>Didymodactylos</taxon>
    </lineage>
</organism>
<dbReference type="AlphaFoldDB" id="A0A814Y161"/>